<protein>
    <submittedName>
        <fullName evidence="3">DUF2306 domain containing membrane protein</fullName>
    </submittedName>
</protein>
<accession>A0A9K3M1K4</accession>
<reference evidence="3" key="2">
    <citation type="submission" date="2021-04" db="EMBL/GenBank/DDBJ databases">
        <authorList>
            <person name="Podell S."/>
        </authorList>
    </citation>
    <scope>NUCLEOTIDE SEQUENCE</scope>
    <source>
        <strain evidence="3">Hildebrandi</strain>
    </source>
</reference>
<feature type="transmembrane region" description="Helical" evidence="1">
    <location>
        <begin position="21"/>
        <end position="39"/>
    </location>
</feature>
<keyword evidence="1" id="KW-1133">Transmembrane helix</keyword>
<evidence type="ECO:0000313" key="4">
    <source>
        <dbReference type="Proteomes" id="UP000693970"/>
    </source>
</evidence>
<dbReference type="EMBL" id="JAGRRH010000083">
    <property type="protein sequence ID" value="KAG7337472.1"/>
    <property type="molecule type" value="Genomic_DNA"/>
</dbReference>
<dbReference type="OrthoDB" id="541626at2759"/>
<feature type="transmembrane region" description="Helical" evidence="1">
    <location>
        <begin position="158"/>
        <end position="178"/>
    </location>
</feature>
<sequence length="261" mass="30123">MWTKISKDEITKARINVRLKYMYQVTTFLSVMMVVWILWMPGSWLMGRSQVHDKVIGAFLDSHMKHGIVPHEVVSKYQGHSLIHFTHLLPAAVWSAIIPFQLHREFRKNHPILHRSMGYAFFGSSLLVAVGVFVILHRDLYFERFFDDLPPLSFTSEPIMYLNTFGFLGCALNSLTLARNKQFFDHQLWIVRHISFGLWVAVQRFLLGTVAASLFPPPVPREVQRMAFVVCGFAGMITCHGCSEYSIYLLKQERELTTKTA</sequence>
<comment type="caution">
    <text evidence="3">The sequence shown here is derived from an EMBL/GenBank/DDBJ whole genome shotgun (WGS) entry which is preliminary data.</text>
</comment>
<feature type="transmembrane region" description="Helical" evidence="1">
    <location>
        <begin position="227"/>
        <end position="250"/>
    </location>
</feature>
<keyword evidence="4" id="KW-1185">Reference proteome</keyword>
<keyword evidence="1" id="KW-0472">Membrane</keyword>
<dbReference type="EMBL" id="JAGRRH010000003">
    <property type="protein sequence ID" value="KAG7372409.1"/>
    <property type="molecule type" value="Genomic_DNA"/>
</dbReference>
<feature type="transmembrane region" description="Helical" evidence="1">
    <location>
        <begin position="81"/>
        <end position="98"/>
    </location>
</feature>
<feature type="transmembrane region" description="Helical" evidence="1">
    <location>
        <begin position="119"/>
        <end position="138"/>
    </location>
</feature>
<gene>
    <name evidence="3" type="ORF">IV203_018552</name>
    <name evidence="2" type="ORF">IV203_033410</name>
</gene>
<organism evidence="3 4">
    <name type="scientific">Nitzschia inconspicua</name>
    <dbReference type="NCBI Taxonomy" id="303405"/>
    <lineage>
        <taxon>Eukaryota</taxon>
        <taxon>Sar</taxon>
        <taxon>Stramenopiles</taxon>
        <taxon>Ochrophyta</taxon>
        <taxon>Bacillariophyta</taxon>
        <taxon>Bacillariophyceae</taxon>
        <taxon>Bacillariophycidae</taxon>
        <taxon>Bacillariales</taxon>
        <taxon>Bacillariaceae</taxon>
        <taxon>Nitzschia</taxon>
    </lineage>
</organism>
<keyword evidence="1" id="KW-0812">Transmembrane</keyword>
<name>A0A9K3M1K4_9STRA</name>
<dbReference type="AlphaFoldDB" id="A0A9K3M1K4"/>
<reference evidence="3" key="1">
    <citation type="journal article" date="2021" name="Sci. Rep.">
        <title>Diploid genomic architecture of Nitzschia inconspicua, an elite biomass production diatom.</title>
        <authorList>
            <person name="Oliver A."/>
            <person name="Podell S."/>
            <person name="Pinowska A."/>
            <person name="Traller J.C."/>
            <person name="Smith S.R."/>
            <person name="McClure R."/>
            <person name="Beliaev A."/>
            <person name="Bohutskyi P."/>
            <person name="Hill E.A."/>
            <person name="Rabines A."/>
            <person name="Zheng H."/>
            <person name="Allen L.Z."/>
            <person name="Kuo A."/>
            <person name="Grigoriev I.V."/>
            <person name="Allen A.E."/>
            <person name="Hazlebeck D."/>
            <person name="Allen E.E."/>
        </authorList>
    </citation>
    <scope>NUCLEOTIDE SEQUENCE</scope>
    <source>
        <strain evidence="3">Hildebrandi</strain>
    </source>
</reference>
<proteinExistence type="predicted"/>
<evidence type="ECO:0000256" key="1">
    <source>
        <dbReference type="SAM" id="Phobius"/>
    </source>
</evidence>
<evidence type="ECO:0000313" key="3">
    <source>
        <dbReference type="EMBL" id="KAG7372409.1"/>
    </source>
</evidence>
<dbReference type="Proteomes" id="UP000693970">
    <property type="component" value="Unassembled WGS sequence"/>
</dbReference>
<evidence type="ECO:0000313" key="2">
    <source>
        <dbReference type="EMBL" id="KAG7337472.1"/>
    </source>
</evidence>
<feature type="transmembrane region" description="Helical" evidence="1">
    <location>
        <begin position="190"/>
        <end position="215"/>
    </location>
</feature>